<evidence type="ECO:0000256" key="1">
    <source>
        <dbReference type="ARBA" id="ARBA00008791"/>
    </source>
</evidence>
<comment type="caution">
    <text evidence="3">The sequence shown here is derived from an EMBL/GenBank/DDBJ whole genome shotgun (WGS) entry which is preliminary data.</text>
</comment>
<dbReference type="PRINTS" id="PR01438">
    <property type="entry name" value="UNVRSLSTRESS"/>
</dbReference>
<dbReference type="Proteomes" id="UP001365846">
    <property type="component" value="Unassembled WGS sequence"/>
</dbReference>
<reference evidence="3 4" key="1">
    <citation type="submission" date="2024-03" db="EMBL/GenBank/DDBJ databases">
        <title>Novel species of the genus Variovorax.</title>
        <authorList>
            <person name="Liu Q."/>
            <person name="Xin Y.-H."/>
        </authorList>
    </citation>
    <scope>NUCLEOTIDE SEQUENCE [LARGE SCALE GENOMIC DNA]</scope>
    <source>
        <strain evidence="3 4">KACC 18899</strain>
    </source>
</reference>
<dbReference type="Pfam" id="PF00582">
    <property type="entry name" value="Usp"/>
    <property type="match status" value="1"/>
</dbReference>
<dbReference type="PANTHER" id="PTHR46268">
    <property type="entry name" value="STRESS RESPONSE PROTEIN NHAX"/>
    <property type="match status" value="1"/>
</dbReference>
<organism evidence="3 4">
    <name type="scientific">Variovorax ureilyticus</name>
    <dbReference type="NCBI Taxonomy" id="1836198"/>
    <lineage>
        <taxon>Bacteria</taxon>
        <taxon>Pseudomonadati</taxon>
        <taxon>Pseudomonadota</taxon>
        <taxon>Betaproteobacteria</taxon>
        <taxon>Burkholderiales</taxon>
        <taxon>Comamonadaceae</taxon>
        <taxon>Variovorax</taxon>
    </lineage>
</organism>
<evidence type="ECO:0000259" key="2">
    <source>
        <dbReference type="Pfam" id="PF00582"/>
    </source>
</evidence>
<comment type="similarity">
    <text evidence="1">Belongs to the universal stress protein A family.</text>
</comment>
<dbReference type="InterPro" id="IPR006015">
    <property type="entry name" value="Universal_stress_UspA"/>
</dbReference>
<dbReference type="Gene3D" id="3.40.50.12370">
    <property type="match status" value="1"/>
</dbReference>
<proteinExistence type="inferred from homology"/>
<accession>A0ABU8VJ43</accession>
<protein>
    <submittedName>
        <fullName evidence="3">Universal stress protein</fullName>
    </submittedName>
</protein>
<dbReference type="RefSeq" id="WP_340358428.1">
    <property type="nucleotide sequence ID" value="NZ_JBBKZU010000008.1"/>
</dbReference>
<evidence type="ECO:0000313" key="4">
    <source>
        <dbReference type="Proteomes" id="UP001365846"/>
    </source>
</evidence>
<dbReference type="InterPro" id="IPR006016">
    <property type="entry name" value="UspA"/>
</dbReference>
<feature type="domain" description="UspA" evidence="2">
    <location>
        <begin position="212"/>
        <end position="274"/>
    </location>
</feature>
<dbReference type="PANTHER" id="PTHR46268:SF15">
    <property type="entry name" value="UNIVERSAL STRESS PROTEIN HP_0031"/>
    <property type="match status" value="1"/>
</dbReference>
<dbReference type="SUPFAM" id="SSF52402">
    <property type="entry name" value="Adenine nucleotide alpha hydrolases-like"/>
    <property type="match status" value="2"/>
</dbReference>
<name>A0ABU8VJ43_9BURK</name>
<keyword evidence="4" id="KW-1185">Reference proteome</keyword>
<dbReference type="CDD" id="cd00293">
    <property type="entry name" value="USP-like"/>
    <property type="match status" value="1"/>
</dbReference>
<sequence length="275" mass="30177">MTGLQSFLVHLDGTRRAETRLDLALRLALPWRARVSALFAVERSHLPLLPVGPGIPPLPPDVRAEAEHRRHALAVYDQACVVSGQPCEWLDADGAPVIETFTQRALLADLVFLGQRDPDDLESSDVPGDFVESVVIGSGRPTWVIPHTGELARTPDNILLAWKPTRECARALAAAIPFLQNAHHVHLVEEDGDETQPLPVKVRDYLHLYGIDRVHEHARLTPEDAGEQLLSIASDCDADLLVMGCYGHSRARELLLGGVTRTVLDAMTLPVLMAH</sequence>
<dbReference type="EMBL" id="JBBKZU010000008">
    <property type="protein sequence ID" value="MEJ8813182.1"/>
    <property type="molecule type" value="Genomic_DNA"/>
</dbReference>
<gene>
    <name evidence="3" type="ORF">WKW77_19000</name>
</gene>
<evidence type="ECO:0000313" key="3">
    <source>
        <dbReference type="EMBL" id="MEJ8813182.1"/>
    </source>
</evidence>